<dbReference type="RefSeq" id="WP_307004244.1">
    <property type="nucleotide sequence ID" value="NZ_JAUTBK010000002.1"/>
</dbReference>
<sequence>MKLKLRDKDIRFLYYLFATMMIISLLAACYARLFQNGETLDFSAFYTFFLLMMLTRYFYVIQYAIEKLERINQRERQHQLDLEAKNKKIG</sequence>
<keyword evidence="1" id="KW-0812">Transmembrane</keyword>
<dbReference type="PROSITE" id="PS51257">
    <property type="entry name" value="PROKAR_LIPOPROTEIN"/>
    <property type="match status" value="1"/>
</dbReference>
<feature type="transmembrane region" description="Helical" evidence="1">
    <location>
        <begin position="12"/>
        <end position="33"/>
    </location>
</feature>
<proteinExistence type="predicted"/>
<keyword evidence="3" id="KW-1185">Reference proteome</keyword>
<dbReference type="EMBL" id="JAUTBK010000002">
    <property type="protein sequence ID" value="MDQ1209758.1"/>
    <property type="molecule type" value="Genomic_DNA"/>
</dbReference>
<accession>A0ABU0UZS8</accession>
<dbReference type="Proteomes" id="UP001233360">
    <property type="component" value="Unassembled WGS sequence"/>
</dbReference>
<feature type="transmembrane region" description="Helical" evidence="1">
    <location>
        <begin position="45"/>
        <end position="65"/>
    </location>
</feature>
<keyword evidence="1" id="KW-1133">Transmembrane helix</keyword>
<name>A0ABU0UZS8_ACIBI</name>
<organism evidence="2 3">
    <name type="scientific">Acinetobacter baylyi</name>
    <dbReference type="NCBI Taxonomy" id="202950"/>
    <lineage>
        <taxon>Bacteria</taxon>
        <taxon>Pseudomonadati</taxon>
        <taxon>Pseudomonadota</taxon>
        <taxon>Gammaproteobacteria</taxon>
        <taxon>Moraxellales</taxon>
        <taxon>Moraxellaceae</taxon>
        <taxon>Acinetobacter</taxon>
    </lineage>
</organism>
<protein>
    <submittedName>
        <fullName evidence="2">Amino acid permease</fullName>
    </submittedName>
</protein>
<evidence type="ECO:0000313" key="2">
    <source>
        <dbReference type="EMBL" id="MDQ1209758.1"/>
    </source>
</evidence>
<keyword evidence="1" id="KW-0472">Membrane</keyword>
<reference evidence="2 3" key="1">
    <citation type="submission" date="2023-07" db="EMBL/GenBank/DDBJ databases">
        <title>Functional and genomic diversity of the sorghum phyllosphere microbiome.</title>
        <authorList>
            <person name="Shade A."/>
        </authorList>
    </citation>
    <scope>NUCLEOTIDE SEQUENCE [LARGE SCALE GENOMIC DNA]</scope>
    <source>
        <strain evidence="2 3">SORGH_AS_0887</strain>
    </source>
</reference>
<comment type="caution">
    <text evidence="2">The sequence shown here is derived from an EMBL/GenBank/DDBJ whole genome shotgun (WGS) entry which is preliminary data.</text>
</comment>
<evidence type="ECO:0000313" key="3">
    <source>
        <dbReference type="Proteomes" id="UP001233360"/>
    </source>
</evidence>
<evidence type="ECO:0000256" key="1">
    <source>
        <dbReference type="SAM" id="Phobius"/>
    </source>
</evidence>
<gene>
    <name evidence="2" type="ORF">QE380_002681</name>
</gene>